<name>A0ABW5B6X1_9BACT</name>
<dbReference type="Gene3D" id="3.40.50.720">
    <property type="entry name" value="NAD(P)-binding Rossmann-like Domain"/>
    <property type="match status" value="1"/>
</dbReference>
<accession>A0ABW5B6X1</accession>
<dbReference type="RefSeq" id="WP_380801126.1">
    <property type="nucleotide sequence ID" value="NZ_JBHUIV010000010.1"/>
</dbReference>
<dbReference type="PANTHER" id="PTHR48079:SF6">
    <property type="entry name" value="NAD(P)-BINDING DOMAIN-CONTAINING PROTEIN-RELATED"/>
    <property type="match status" value="1"/>
</dbReference>
<comment type="caution">
    <text evidence="2">The sequence shown here is derived from an EMBL/GenBank/DDBJ whole genome shotgun (WGS) entry which is preliminary data.</text>
</comment>
<organism evidence="2 3">
    <name type="scientific">Shivajiella indica</name>
    <dbReference type="NCBI Taxonomy" id="872115"/>
    <lineage>
        <taxon>Bacteria</taxon>
        <taxon>Pseudomonadati</taxon>
        <taxon>Bacteroidota</taxon>
        <taxon>Cytophagia</taxon>
        <taxon>Cytophagales</taxon>
        <taxon>Cyclobacteriaceae</taxon>
        <taxon>Shivajiella</taxon>
    </lineage>
</organism>
<evidence type="ECO:0000259" key="1">
    <source>
        <dbReference type="Pfam" id="PF01370"/>
    </source>
</evidence>
<feature type="domain" description="NAD-dependent epimerase/dehydratase" evidence="1">
    <location>
        <begin position="3"/>
        <end position="217"/>
    </location>
</feature>
<dbReference type="InterPro" id="IPR036291">
    <property type="entry name" value="NAD(P)-bd_dom_sf"/>
</dbReference>
<gene>
    <name evidence="2" type="ORF">ACFSKV_06535</name>
</gene>
<dbReference type="EMBL" id="JBHUIV010000010">
    <property type="protein sequence ID" value="MFD2201214.1"/>
    <property type="molecule type" value="Genomic_DNA"/>
</dbReference>
<dbReference type="SUPFAM" id="SSF51735">
    <property type="entry name" value="NAD(P)-binding Rossmann-fold domains"/>
    <property type="match status" value="1"/>
</dbReference>
<dbReference type="InterPro" id="IPR001509">
    <property type="entry name" value="Epimerase_deHydtase"/>
</dbReference>
<evidence type="ECO:0000313" key="2">
    <source>
        <dbReference type="EMBL" id="MFD2201214.1"/>
    </source>
</evidence>
<dbReference type="InterPro" id="IPR051783">
    <property type="entry name" value="NAD(P)-dependent_oxidoreduct"/>
</dbReference>
<proteinExistence type="predicted"/>
<reference evidence="3" key="1">
    <citation type="journal article" date="2019" name="Int. J. Syst. Evol. Microbiol.">
        <title>The Global Catalogue of Microorganisms (GCM) 10K type strain sequencing project: providing services to taxonomists for standard genome sequencing and annotation.</title>
        <authorList>
            <consortium name="The Broad Institute Genomics Platform"/>
            <consortium name="The Broad Institute Genome Sequencing Center for Infectious Disease"/>
            <person name="Wu L."/>
            <person name="Ma J."/>
        </authorList>
    </citation>
    <scope>NUCLEOTIDE SEQUENCE [LARGE SCALE GENOMIC DNA]</scope>
    <source>
        <strain evidence="3">KCTC 19812</strain>
    </source>
</reference>
<dbReference type="Pfam" id="PF01370">
    <property type="entry name" value="Epimerase"/>
    <property type="match status" value="1"/>
</dbReference>
<protein>
    <submittedName>
        <fullName evidence="2">NAD-dependent epimerase/dehydratase family protein</fullName>
    </submittedName>
</protein>
<dbReference type="PANTHER" id="PTHR48079">
    <property type="entry name" value="PROTEIN YEEZ"/>
    <property type="match status" value="1"/>
</dbReference>
<keyword evidence="3" id="KW-1185">Reference proteome</keyword>
<evidence type="ECO:0000313" key="3">
    <source>
        <dbReference type="Proteomes" id="UP001597414"/>
    </source>
</evidence>
<sequence length="329" mass="36935">MKIFISGASGYLGQKLAWKLADSDNKISVLIRNPKKFSYLNHPNITIFQGDVMKLDDIRRAILDCEHVYHLAALVNEWSVHPNEILKTNVEGTKNMLQVAEDVGVEKFIQISASCAIGPSLVKENKESTPRWSSFNSTYEISKFLADKEVLQRIATGFPGLIVYPTRVFGPGVHSEGALVNRIIGQFLKNKVAFVPQEHPFINNYAFIDDVVNGIIKSGISGKIGEKYILGGENIQLQELFRTIKKINKNSGWIFKVPMSALQAYSWTAKQTIGYFDKDKVATPDMINNLKQNFEFNSTKASKELNYQITPFDLAMEKTISAILNKPVL</sequence>
<dbReference type="Proteomes" id="UP001597414">
    <property type="component" value="Unassembled WGS sequence"/>
</dbReference>